<dbReference type="InterPro" id="IPR013783">
    <property type="entry name" value="Ig-like_fold"/>
</dbReference>
<protein>
    <submittedName>
        <fullName evidence="2">Cilia and flagella-associated protein 47-like</fullName>
    </submittedName>
</protein>
<dbReference type="InterPro" id="IPR056343">
    <property type="entry name" value="CFAP47_dom"/>
</dbReference>
<proteinExistence type="predicted"/>
<evidence type="ECO:0000313" key="2">
    <source>
        <dbReference type="EMBL" id="KAL2726983.1"/>
    </source>
</evidence>
<dbReference type="InterPro" id="IPR036872">
    <property type="entry name" value="CH_dom_sf"/>
</dbReference>
<accession>A0ABD2B2Q5</accession>
<dbReference type="PROSITE" id="PS50021">
    <property type="entry name" value="CH"/>
    <property type="match status" value="1"/>
</dbReference>
<name>A0ABD2B2Q5_VESSQ</name>
<dbReference type="Gene3D" id="2.60.40.10">
    <property type="entry name" value="Immunoglobulins"/>
    <property type="match status" value="1"/>
</dbReference>
<keyword evidence="3" id="KW-1185">Reference proteome</keyword>
<dbReference type="SUPFAM" id="SSF47576">
    <property type="entry name" value="Calponin-homology domain, CH-domain"/>
    <property type="match status" value="1"/>
</dbReference>
<organism evidence="2 3">
    <name type="scientific">Vespula squamosa</name>
    <name type="common">Southern yellow jacket</name>
    <name type="synonym">Wasp</name>
    <dbReference type="NCBI Taxonomy" id="30214"/>
    <lineage>
        <taxon>Eukaryota</taxon>
        <taxon>Metazoa</taxon>
        <taxon>Ecdysozoa</taxon>
        <taxon>Arthropoda</taxon>
        <taxon>Hexapoda</taxon>
        <taxon>Insecta</taxon>
        <taxon>Pterygota</taxon>
        <taxon>Neoptera</taxon>
        <taxon>Endopterygota</taxon>
        <taxon>Hymenoptera</taxon>
        <taxon>Apocrita</taxon>
        <taxon>Aculeata</taxon>
        <taxon>Vespoidea</taxon>
        <taxon>Vespidae</taxon>
        <taxon>Vespinae</taxon>
        <taxon>Vespula</taxon>
    </lineage>
</organism>
<dbReference type="Gene3D" id="1.10.418.10">
    <property type="entry name" value="Calponin-like domain"/>
    <property type="match status" value="1"/>
</dbReference>
<feature type="domain" description="Calponin-homology (CH)" evidence="1">
    <location>
        <begin position="1846"/>
        <end position="1964"/>
    </location>
</feature>
<sequence>MAKNIITLGKENNTDNRDDTVLNIARNHIIRSSIVLMQENIEMKYIPTTVEVIPISYYDDVQISPNFIEFKDAREGLTCSQKLVIKNVGTKPAFIRIREPSSLAFQVKTSKTGVMLSPGLSISSSVIYSFKRPALLRAIIPIEINDKILDYCVICTLITERIGIKPTSIDFGTIDVGYTSEPKVITIFNEGGKTTRFSIDISQNGLDINVKPLRGIVRPNKTVTLTVEITGLKEGLFFNEFWIKSTPNIRVPLKANVITHRLIIYHPNTAGDFTLIDFPPTVENTRKYTTFVLRNISSRACNYIVLGEVNNELKPIRTINCKEFPAYGAFEINPIEGRIDPFEGIIFEIGFCPTMRLLQSRKILPKQEDLKYKKMENKNNDFMAFIRIIKIRKAAINISAIENIKEIGIDEAVEKIDMHETFLDLSMSSTSNSSIVQSVDNDVRLCLYGEMEIIKLNLRPDILYFGDLNVGEISQRVICISNLSKIESVLLQCQPMAAVQFIPKSAKLKPEGSIEVLVKVQARENVGPSFVLLIDVIVDSEDSVLSKYPTKVNIGTYRVTCMLNVLLKTKRPMTQFVTGITPLITHEVGFMTDCVTFGSNIKKPQQAMLLVEKDPKRTWANKKLIQANIILDKDYRHVKTIFTGKLRYSGGPIHPEALSTKQANTVNKHRLYWAAYLHMSRLSRKNMMETSTEEFFHNADNDAEIISRFTQVPKWFKKLPRIFPCEEFLEKKPSSSEINAEVLIPLSPLQIYNVYVYPTAIDFGMVAWKTFSYRQLIAYNKNEFSIKIQFLSLLRNIRFPEGDTIILQPEKTMTKLVEFYSDRMGKFNNLINYNINDNHTFELNIVAEIVHKTLSIDKREIIIGKDYLEDESYRPQWSIIQIRNTLDASTRFKWNVPAISCFSIEPKNGIIRGNSILNTYVLYNADLSKSSFADMIIKCESGTSSILRCNILPVKPKVSLVNDRTDLGDLSLNLPTRAYAILLNSEFTEVFYEIDFASLIRGCEIVPAKGIIPPRGIAILEASFKFDVCIDFLVTIWVIVQKNVKLLWKVTGRVPFPRLKFTPYSIEQHRVIVDTFQSHLIKVTNIGTTRSKLQFVLEEYPEFNVVIIPNKKSNIIEEQMSVIIPPGSSFNFYLHFQPLDPASYVFYLPIIINDLLGPVSETDPKTLKSQEYLSSQKEFYENIKGITFLKLPLNLPVISIDFTVAGRVVVFNKFKFDFNVTTNNVIDELRIDNPDTLKEVTVTIKTDNFIEEDCPFYIHWSRGTEPTITLTSIVCTLLPREKTVFSIGFKPNCRGTFKLEALVFIQRNAKDILFNTIHLDGINAKESMYANVSEIYLLPAPFNTCIEESFKLKTQYFEHTSNISWNILPPDRCSGYFKNEMLTIRFPNSNIIPAISYNELDVIVSFKSNSTVSFCSKIEFHAERSLVVCFVTVYAAADNNLLTTHAYLTTSFDYNQKKMYENEISIPVTSSIIESETDENGCNNKQNSLYFRRQEKNFTLKSQNRTLNQESSNVKNRVLISRSILKFNAGRKENDKINDNENIQEDEVFLNQTQSLEDLQSSSVEVSMEDNKISSSVMYPYFPTNNGIMINYEQHMHRVLLCVEQWLYTNIFKYSFYANISDGITATFSIVNQAETTHSNIKKKNQSFGKSFVDVLESLIGSNIYNYIEKLPSLPLDDILRIDIILRQYEKILDFLLEQGACLAHVSAYFLLNYNDYTVFIDTMQFSLQKKKIESCQLTKLPKSLFESRSKLCWLDLILQTYKCFKFSYINENVLKNKLTVYSEPSQSRRSTNYRESVSSTSSLRRMTDFHDKAIENIIDIMHERIKENNNHSNEEALLLSWLYYHYEEQRFQDWLTDKKITLIPSKQNNIACEKNINNFDFVLSDSLILIAVTGAYCPFLIDEYFSNLYINPKSIEEALHNAICLVTSWTKIRLGFMITPLQIVDPNSVQMLMLVAHLFETLPSYVPKLRIRFNCPLTKTVVKQVTFTNVTDNPVKYLLVFIGNDNGFFSLVQTQSYIRINPHDSVQVKICFHAKKIRKTKAYLLLCGAAYGPQFGTNQTYVLEGNINSLEVSQKHIIRSKLYEILNTILTIKIPYEDAADYEIWMTEEQPNKPSNLKMTKWSELRTRKIPRRLFLNQKIITVDKDVMEVNLGITVACVTPTTRKCWLICQSKTGDFIIQIISRCQPTVIDHIVVQWNKEYKECICTDDLGSNADCPCNVTVLIPSRNNKLWICIAHMFQKTLDIKERAFWSRLIHWLMGHNNETANLEFTYIFKAKVTYSVSASKEDDFLTVPETFVINDVRLANQYVPMTVHLLPTDLRVYETTLSLTSEDGKELRLYEISFLHVDEALNSDALGQVNII</sequence>
<evidence type="ECO:0000259" key="1">
    <source>
        <dbReference type="PROSITE" id="PS50021"/>
    </source>
</evidence>
<evidence type="ECO:0000313" key="3">
    <source>
        <dbReference type="Proteomes" id="UP001607302"/>
    </source>
</evidence>
<dbReference type="InterPro" id="IPR001715">
    <property type="entry name" value="CH_dom"/>
</dbReference>
<gene>
    <name evidence="2" type="ORF">V1478_007261</name>
</gene>
<dbReference type="PANTHER" id="PTHR45912">
    <property type="entry name" value="CILIA- AND FLAGELLA-ASSOCIATED PROTEIN 47"/>
    <property type="match status" value="1"/>
</dbReference>
<dbReference type="Pfam" id="PF24529">
    <property type="entry name" value="CFAP47"/>
    <property type="match status" value="1"/>
</dbReference>
<comment type="caution">
    <text evidence="2">The sequence shown here is derived from an EMBL/GenBank/DDBJ whole genome shotgun (WGS) entry which is preliminary data.</text>
</comment>
<dbReference type="Proteomes" id="UP001607302">
    <property type="component" value="Unassembled WGS sequence"/>
</dbReference>
<dbReference type="PANTHER" id="PTHR45912:SF3">
    <property type="entry name" value="CILIA- AND FLAGELLA-ASSOCIATED PROTEIN 47"/>
    <property type="match status" value="1"/>
</dbReference>
<reference evidence="2 3" key="1">
    <citation type="journal article" date="2024" name="Ann. Entomol. Soc. Am.">
        <title>Genomic analyses of the southern and eastern yellowjacket wasps (Hymenoptera: Vespidae) reveal evolutionary signatures of social life.</title>
        <authorList>
            <person name="Catto M.A."/>
            <person name="Caine P.B."/>
            <person name="Orr S.E."/>
            <person name="Hunt B.G."/>
            <person name="Goodisman M.A.D."/>
        </authorList>
    </citation>
    <scope>NUCLEOTIDE SEQUENCE [LARGE SCALE GENOMIC DNA]</scope>
    <source>
        <strain evidence="2">233</strain>
        <tissue evidence="2">Head and thorax</tissue>
    </source>
</reference>
<dbReference type="EMBL" id="JAUDFV010000133">
    <property type="protein sequence ID" value="KAL2726983.1"/>
    <property type="molecule type" value="Genomic_DNA"/>
</dbReference>